<proteinExistence type="inferred from homology"/>
<sequence>MEDILSDPGPLEPEGWRPGARARRLPDAAGSVAGKEPAPARAFVISPPAGAPRRVQRAVKRAFDIAVAGTGLTLLLPFLFVVAVLVRIGSDGPALFRQRRIGRGGVPFDILKFRTMYVDRCDPSGLVQTVDADSRVTGLGRILRKTNLDELPQLWNVLRGDLSLVGPRPHVPHMLAAGRPYEDLVVGYGYRHLMRPGLTGLAQCRGLRGPTDNPWKAARRIACDVEYIRTFSLALDARIIARTILNEMTGGTGT</sequence>
<dbReference type="EMBL" id="JBHRSP010000015">
    <property type="protein sequence ID" value="MFC3073141.1"/>
    <property type="molecule type" value="Genomic_DNA"/>
</dbReference>
<dbReference type="Proteomes" id="UP001595377">
    <property type="component" value="Unassembled WGS sequence"/>
</dbReference>
<dbReference type="Pfam" id="PF02397">
    <property type="entry name" value="Bac_transf"/>
    <property type="match status" value="1"/>
</dbReference>
<evidence type="ECO:0000259" key="5">
    <source>
        <dbReference type="Pfam" id="PF02397"/>
    </source>
</evidence>
<evidence type="ECO:0000256" key="2">
    <source>
        <dbReference type="ARBA" id="ARBA00023169"/>
    </source>
</evidence>
<dbReference type="PANTHER" id="PTHR30576:SF0">
    <property type="entry name" value="UNDECAPRENYL-PHOSPHATE N-ACETYLGALACTOSAMINYL 1-PHOSPHATE TRANSFERASE-RELATED"/>
    <property type="match status" value="1"/>
</dbReference>
<comment type="caution">
    <text evidence="6">The sequence shown here is derived from an EMBL/GenBank/DDBJ whole genome shotgun (WGS) entry which is preliminary data.</text>
</comment>
<dbReference type="PANTHER" id="PTHR30576">
    <property type="entry name" value="COLANIC BIOSYNTHESIS UDP-GLUCOSE LIPID CARRIER TRANSFERASE"/>
    <property type="match status" value="1"/>
</dbReference>
<gene>
    <name evidence="6" type="ORF">ACFOHH_08515</name>
</gene>
<feature type="transmembrane region" description="Helical" evidence="4">
    <location>
        <begin position="62"/>
        <end position="86"/>
    </location>
</feature>
<evidence type="ECO:0000256" key="4">
    <source>
        <dbReference type="SAM" id="Phobius"/>
    </source>
</evidence>
<name>A0ABV7DDY0_9HYPH</name>
<keyword evidence="7" id="KW-1185">Reference proteome</keyword>
<dbReference type="GO" id="GO:0016740">
    <property type="term" value="F:transferase activity"/>
    <property type="evidence" value="ECO:0007669"/>
    <property type="project" value="UniProtKB-KW"/>
</dbReference>
<feature type="region of interest" description="Disordered" evidence="3">
    <location>
        <begin position="1"/>
        <end position="20"/>
    </location>
</feature>
<comment type="similarity">
    <text evidence="1">Belongs to the bacterial sugar transferase family.</text>
</comment>
<accession>A0ABV7DDY0</accession>
<keyword evidence="4" id="KW-0472">Membrane</keyword>
<evidence type="ECO:0000313" key="7">
    <source>
        <dbReference type="Proteomes" id="UP001595377"/>
    </source>
</evidence>
<organism evidence="6 7">
    <name type="scientific">Shinella pollutisoli</name>
    <dbReference type="NCBI Taxonomy" id="2250594"/>
    <lineage>
        <taxon>Bacteria</taxon>
        <taxon>Pseudomonadati</taxon>
        <taxon>Pseudomonadota</taxon>
        <taxon>Alphaproteobacteria</taxon>
        <taxon>Hyphomicrobiales</taxon>
        <taxon>Rhizobiaceae</taxon>
        <taxon>Shinella</taxon>
    </lineage>
</organism>
<protein>
    <submittedName>
        <fullName evidence="6">Sugar transferase</fullName>
    </submittedName>
</protein>
<dbReference type="InterPro" id="IPR003362">
    <property type="entry name" value="Bact_transf"/>
</dbReference>
<dbReference type="RefSeq" id="WP_257310922.1">
    <property type="nucleotide sequence ID" value="NZ_JANFDG010000001.1"/>
</dbReference>
<keyword evidence="4" id="KW-0812">Transmembrane</keyword>
<evidence type="ECO:0000313" key="6">
    <source>
        <dbReference type="EMBL" id="MFC3073141.1"/>
    </source>
</evidence>
<evidence type="ECO:0000256" key="1">
    <source>
        <dbReference type="ARBA" id="ARBA00006464"/>
    </source>
</evidence>
<keyword evidence="4" id="KW-1133">Transmembrane helix</keyword>
<evidence type="ECO:0000256" key="3">
    <source>
        <dbReference type="SAM" id="MobiDB-lite"/>
    </source>
</evidence>
<reference evidence="7" key="1">
    <citation type="journal article" date="2019" name="Int. J. Syst. Evol. Microbiol.">
        <title>The Global Catalogue of Microorganisms (GCM) 10K type strain sequencing project: providing services to taxonomists for standard genome sequencing and annotation.</title>
        <authorList>
            <consortium name="The Broad Institute Genomics Platform"/>
            <consortium name="The Broad Institute Genome Sequencing Center for Infectious Disease"/>
            <person name="Wu L."/>
            <person name="Ma J."/>
        </authorList>
    </citation>
    <scope>NUCLEOTIDE SEQUENCE [LARGE SCALE GENOMIC DNA]</scope>
    <source>
        <strain evidence="7">KCTC 52677</strain>
    </source>
</reference>
<feature type="domain" description="Bacterial sugar transferase" evidence="5">
    <location>
        <begin position="60"/>
        <end position="246"/>
    </location>
</feature>
<keyword evidence="6" id="KW-0808">Transferase</keyword>
<keyword evidence="2" id="KW-0270">Exopolysaccharide synthesis</keyword>